<name>A0ABP8GDS9_9BACT</name>
<evidence type="ECO:0000313" key="2">
    <source>
        <dbReference type="Proteomes" id="UP001501725"/>
    </source>
</evidence>
<gene>
    <name evidence="1" type="ORF">GCM10023184_08910</name>
</gene>
<protein>
    <submittedName>
        <fullName evidence="1">Uncharacterized protein</fullName>
    </submittedName>
</protein>
<reference evidence="2" key="1">
    <citation type="journal article" date="2019" name="Int. J. Syst. Evol. Microbiol.">
        <title>The Global Catalogue of Microorganisms (GCM) 10K type strain sequencing project: providing services to taxonomists for standard genome sequencing and annotation.</title>
        <authorList>
            <consortium name="The Broad Institute Genomics Platform"/>
            <consortium name="The Broad Institute Genome Sequencing Center for Infectious Disease"/>
            <person name="Wu L."/>
            <person name="Ma J."/>
        </authorList>
    </citation>
    <scope>NUCLEOTIDE SEQUENCE [LARGE SCALE GENOMIC DNA]</scope>
    <source>
        <strain evidence="2">JCM 17919</strain>
    </source>
</reference>
<keyword evidence="2" id="KW-1185">Reference proteome</keyword>
<proteinExistence type="predicted"/>
<comment type="caution">
    <text evidence="1">The sequence shown here is derived from an EMBL/GenBank/DDBJ whole genome shotgun (WGS) entry which is preliminary data.</text>
</comment>
<dbReference type="EMBL" id="BAABGY010000002">
    <property type="protein sequence ID" value="GAA4322497.1"/>
    <property type="molecule type" value="Genomic_DNA"/>
</dbReference>
<organism evidence="1 2">
    <name type="scientific">Flaviaesturariibacter amylovorans</name>
    <dbReference type="NCBI Taxonomy" id="1084520"/>
    <lineage>
        <taxon>Bacteria</taxon>
        <taxon>Pseudomonadati</taxon>
        <taxon>Bacteroidota</taxon>
        <taxon>Chitinophagia</taxon>
        <taxon>Chitinophagales</taxon>
        <taxon>Chitinophagaceae</taxon>
        <taxon>Flaviaestuariibacter</taxon>
    </lineage>
</organism>
<accession>A0ABP8GDS9</accession>
<sequence length="67" mass="7846">MVPLTRDFLIRDRLRELAPSQPELPYKTGEPEVRKGQRILDIEVLLRTDRACRAGRHWENGRTGAKY</sequence>
<evidence type="ECO:0000313" key="1">
    <source>
        <dbReference type="EMBL" id="GAA4322497.1"/>
    </source>
</evidence>
<dbReference type="Proteomes" id="UP001501725">
    <property type="component" value="Unassembled WGS sequence"/>
</dbReference>